<proteinExistence type="predicted"/>
<dbReference type="Proteomes" id="UP000009286">
    <property type="component" value="Chromosome"/>
</dbReference>
<organism evidence="3 4">
    <name type="scientific">Micavibrio aeruginosavorus (strain ARL-13)</name>
    <dbReference type="NCBI Taxonomy" id="856793"/>
    <lineage>
        <taxon>Bacteria</taxon>
        <taxon>Pseudomonadati</taxon>
        <taxon>Bdellovibrionota</taxon>
        <taxon>Bdellovibrionia</taxon>
        <taxon>Bdellovibrionales</taxon>
        <taxon>Pseudobdellovibrionaceae</taxon>
        <taxon>Micavibrio</taxon>
    </lineage>
</organism>
<dbReference type="HOGENOM" id="CLU_2070390_0_0_5"/>
<dbReference type="RefSeq" id="WP_014103983.1">
    <property type="nucleotide sequence ID" value="NC_016026.1"/>
</dbReference>
<feature type="compositionally biased region" description="Polar residues" evidence="1">
    <location>
        <begin position="87"/>
        <end position="98"/>
    </location>
</feature>
<reference evidence="3 4" key="1">
    <citation type="journal article" date="2011" name="BMC Genomics">
        <title>Genomic insights into an obligate epibiotic bacterial predator: Micavibrio aeruginosavorus ARL-13.</title>
        <authorList>
            <person name="Wang Z."/>
            <person name="Kadouri D."/>
            <person name="Wu M."/>
        </authorList>
    </citation>
    <scope>NUCLEOTIDE SEQUENCE [LARGE SCALE GENOMIC DNA]</scope>
    <source>
        <strain evidence="3 4">ARL-13</strain>
    </source>
</reference>
<feature type="signal peptide" evidence="2">
    <location>
        <begin position="1"/>
        <end position="27"/>
    </location>
</feature>
<accession>G2KNW5</accession>
<name>G2KNW5_MICAA</name>
<dbReference type="OrthoDB" id="9842761at2"/>
<sequence length="118" mass="11457">MIHTGIIRTGLLSLILACGAMTAPALAADDGFGGYFTASGPQALTDPTVNTPALAAADDEAAALNAIAPAAGGDTPDGATTMVDTPVANTGDTLSDPQTAIVPGMEANPTPVQGALLP</sequence>
<evidence type="ECO:0000256" key="1">
    <source>
        <dbReference type="SAM" id="MobiDB-lite"/>
    </source>
</evidence>
<feature type="compositionally biased region" description="Low complexity" evidence="1">
    <location>
        <begin position="69"/>
        <end position="81"/>
    </location>
</feature>
<keyword evidence="4" id="KW-1185">Reference proteome</keyword>
<dbReference type="KEGG" id="mai:MICA_2459"/>
<dbReference type="EMBL" id="CP002382">
    <property type="protein sequence ID" value="AEP10760.1"/>
    <property type="molecule type" value="Genomic_DNA"/>
</dbReference>
<evidence type="ECO:0000313" key="4">
    <source>
        <dbReference type="Proteomes" id="UP000009286"/>
    </source>
</evidence>
<evidence type="ECO:0000313" key="3">
    <source>
        <dbReference type="EMBL" id="AEP10760.1"/>
    </source>
</evidence>
<feature type="region of interest" description="Disordered" evidence="1">
    <location>
        <begin position="69"/>
        <end position="118"/>
    </location>
</feature>
<keyword evidence="2" id="KW-0732">Signal</keyword>
<gene>
    <name evidence="3" type="ordered locus">MICA_2459</name>
</gene>
<evidence type="ECO:0000256" key="2">
    <source>
        <dbReference type="SAM" id="SignalP"/>
    </source>
</evidence>
<feature type="chain" id="PRO_5003432665" evidence="2">
    <location>
        <begin position="28"/>
        <end position="118"/>
    </location>
</feature>
<dbReference type="STRING" id="856793.MICA_2459"/>
<dbReference type="AlphaFoldDB" id="G2KNW5"/>
<protein>
    <submittedName>
        <fullName evidence="3">Uncharacterized protein</fullName>
    </submittedName>
</protein>